<protein>
    <recommendedName>
        <fullName evidence="3">GAG-pre-integrase domain-containing protein</fullName>
    </recommendedName>
</protein>
<evidence type="ECO:0008006" key="3">
    <source>
        <dbReference type="Google" id="ProtNLM"/>
    </source>
</evidence>
<keyword evidence="2" id="KW-1185">Reference proteome</keyword>
<feature type="non-terminal residue" evidence="1">
    <location>
        <position position="1"/>
    </location>
</feature>
<gene>
    <name evidence="1" type="ORF">B0H17DRAFT_846661</name>
</gene>
<evidence type="ECO:0000313" key="2">
    <source>
        <dbReference type="Proteomes" id="UP001221757"/>
    </source>
</evidence>
<evidence type="ECO:0000313" key="1">
    <source>
        <dbReference type="EMBL" id="KAJ7686307.1"/>
    </source>
</evidence>
<organism evidence="1 2">
    <name type="scientific">Mycena rosella</name>
    <name type="common">Pink bonnet</name>
    <name type="synonym">Agaricus rosellus</name>
    <dbReference type="NCBI Taxonomy" id="1033263"/>
    <lineage>
        <taxon>Eukaryota</taxon>
        <taxon>Fungi</taxon>
        <taxon>Dikarya</taxon>
        <taxon>Basidiomycota</taxon>
        <taxon>Agaricomycotina</taxon>
        <taxon>Agaricomycetes</taxon>
        <taxon>Agaricomycetidae</taxon>
        <taxon>Agaricales</taxon>
        <taxon>Marasmiineae</taxon>
        <taxon>Mycenaceae</taxon>
        <taxon>Mycena</taxon>
    </lineage>
</organism>
<dbReference type="Proteomes" id="UP001221757">
    <property type="component" value="Unassembled WGS sequence"/>
</dbReference>
<name>A0AAD7D9X8_MYCRO</name>
<comment type="caution">
    <text evidence="1">The sequence shown here is derived from an EMBL/GenBank/DDBJ whole genome shotgun (WGS) entry which is preliminary data.</text>
</comment>
<reference evidence="1" key="1">
    <citation type="submission" date="2023-03" db="EMBL/GenBank/DDBJ databases">
        <title>Massive genome expansion in bonnet fungi (Mycena s.s.) driven by repeated elements and novel gene families across ecological guilds.</title>
        <authorList>
            <consortium name="Lawrence Berkeley National Laboratory"/>
            <person name="Harder C.B."/>
            <person name="Miyauchi S."/>
            <person name="Viragh M."/>
            <person name="Kuo A."/>
            <person name="Thoen E."/>
            <person name="Andreopoulos B."/>
            <person name="Lu D."/>
            <person name="Skrede I."/>
            <person name="Drula E."/>
            <person name="Henrissat B."/>
            <person name="Morin E."/>
            <person name="Kohler A."/>
            <person name="Barry K."/>
            <person name="LaButti K."/>
            <person name="Morin E."/>
            <person name="Salamov A."/>
            <person name="Lipzen A."/>
            <person name="Mereny Z."/>
            <person name="Hegedus B."/>
            <person name="Baldrian P."/>
            <person name="Stursova M."/>
            <person name="Weitz H."/>
            <person name="Taylor A."/>
            <person name="Grigoriev I.V."/>
            <person name="Nagy L.G."/>
            <person name="Martin F."/>
            <person name="Kauserud H."/>
        </authorList>
    </citation>
    <scope>NUCLEOTIDE SEQUENCE</scope>
    <source>
        <strain evidence="1">CBHHK067</strain>
    </source>
</reference>
<proteinExistence type="predicted"/>
<accession>A0AAD7D9X8</accession>
<sequence>MAFTLISASRLDCAGYRLTIGNSMCTVESLKSGIIGRISMSNGLYKIPSATNAKAETANASANATSTKLTLTKLHRCLGHISPVAARDIVRLGMVEGVDLDMQSKAEFCEPFARAKATRRPFPKTRATRATSYGERVYADVWGPAQVQTINGKSYYVSYTE</sequence>
<dbReference type="AlphaFoldDB" id="A0AAD7D9X8"/>
<dbReference type="EMBL" id="JARKIE010000097">
    <property type="protein sequence ID" value="KAJ7686307.1"/>
    <property type="molecule type" value="Genomic_DNA"/>
</dbReference>